<keyword evidence="4 5" id="KW-0949">S-adenosyl-L-methionine</keyword>
<dbReference type="GO" id="GO:0008983">
    <property type="term" value="F:protein-glutamate O-methyltransferase activity"/>
    <property type="evidence" value="ECO:0007669"/>
    <property type="project" value="UniProtKB-EC"/>
</dbReference>
<evidence type="ECO:0000313" key="9">
    <source>
        <dbReference type="Proteomes" id="UP000316225"/>
    </source>
</evidence>
<dbReference type="OrthoDB" id="9816309at2"/>
<comment type="function">
    <text evidence="5">Methylation of the membrane-bound methyl-accepting chemotaxis proteins (MCP) to form gamma-glutamyl methyl ester residues in MCP.</text>
</comment>
<accession>A0A562P0W1</accession>
<evidence type="ECO:0000256" key="1">
    <source>
        <dbReference type="ARBA" id="ARBA00001541"/>
    </source>
</evidence>
<keyword evidence="3 5" id="KW-0808">Transferase</keyword>
<feature type="binding site" evidence="6">
    <location>
        <position position="148"/>
    </location>
    <ligand>
        <name>S-adenosyl-L-methionine</name>
        <dbReference type="ChEBI" id="CHEBI:59789"/>
    </ligand>
</feature>
<proteinExistence type="predicted"/>
<dbReference type="AlphaFoldDB" id="A0A562P0W1"/>
<feature type="binding site" evidence="6">
    <location>
        <position position="87"/>
    </location>
    <ligand>
        <name>S-adenosyl-L-methionine</name>
        <dbReference type="ChEBI" id="CHEBI:59789"/>
    </ligand>
</feature>
<dbReference type="EC" id="2.1.1.80" evidence="5"/>
<feature type="binding site" evidence="6">
    <location>
        <position position="81"/>
    </location>
    <ligand>
        <name>S-adenosyl-L-methionine</name>
        <dbReference type="ChEBI" id="CHEBI:59789"/>
    </ligand>
</feature>
<dbReference type="PRINTS" id="PR00996">
    <property type="entry name" value="CHERMTFRASE"/>
</dbReference>
<dbReference type="InterPro" id="IPR029063">
    <property type="entry name" value="SAM-dependent_MTases_sf"/>
</dbReference>
<sequence>MNKPVIRAADPDDIHYRNIAALVYAEAGIVLGPEKFALIRARLRKRISTTGCRDIASYAGLLATPAGQPELPELISAITTNVTHFFRERRHFQTLATEVVPALRDADRSEIHAWSAGCSSGQEPLSIAMAIHEASGNMGPRPTIVATDIDTKIISRARAGLYSPEETSSLSAIQREKYFHRTPDGFKVMENLQRQVQFTTMNLLGHWNIREKLDVIFCRNVVIYFDLQAQLALWQRFSQRLMEGGWLFIGHSERIPDPAKLGLESVGNTTYRKIHG</sequence>
<feature type="binding site" evidence="6">
    <location>
        <position position="83"/>
    </location>
    <ligand>
        <name>S-adenosyl-L-methionine</name>
        <dbReference type="ChEBI" id="CHEBI:59789"/>
    </ligand>
</feature>
<dbReference type="GO" id="GO:0032259">
    <property type="term" value="P:methylation"/>
    <property type="evidence" value="ECO:0007669"/>
    <property type="project" value="UniProtKB-KW"/>
</dbReference>
<feature type="binding site" evidence="6">
    <location>
        <begin position="219"/>
        <end position="220"/>
    </location>
    <ligand>
        <name>S-adenosyl-L-methionine</name>
        <dbReference type="ChEBI" id="CHEBI:59789"/>
    </ligand>
</feature>
<dbReference type="PROSITE" id="PS50123">
    <property type="entry name" value="CHER"/>
    <property type="match status" value="1"/>
</dbReference>
<protein>
    <recommendedName>
        <fullName evidence="5">Chemotaxis protein methyltransferase</fullName>
        <ecNumber evidence="5">2.1.1.80</ecNumber>
    </recommendedName>
</protein>
<evidence type="ECO:0000256" key="2">
    <source>
        <dbReference type="ARBA" id="ARBA00022603"/>
    </source>
</evidence>
<dbReference type="InterPro" id="IPR036804">
    <property type="entry name" value="CheR_N_sf"/>
</dbReference>
<dbReference type="Gene3D" id="1.10.155.10">
    <property type="entry name" value="Chemotaxis receptor methyltransferase CheR, N-terminal domain"/>
    <property type="match status" value="1"/>
</dbReference>
<dbReference type="PANTHER" id="PTHR24422">
    <property type="entry name" value="CHEMOTAXIS PROTEIN METHYLTRANSFERASE"/>
    <property type="match status" value="1"/>
</dbReference>
<dbReference type="Gene3D" id="3.40.50.150">
    <property type="entry name" value="Vaccinia Virus protein VP39"/>
    <property type="match status" value="1"/>
</dbReference>
<dbReference type="InterPro" id="IPR026024">
    <property type="entry name" value="Chemotaxis_MeTrfase_CheR"/>
</dbReference>
<organism evidence="8 9">
    <name type="scientific">Paracoccus sulfuroxidans</name>
    <dbReference type="NCBI Taxonomy" id="384678"/>
    <lineage>
        <taxon>Bacteria</taxon>
        <taxon>Pseudomonadati</taxon>
        <taxon>Pseudomonadota</taxon>
        <taxon>Alphaproteobacteria</taxon>
        <taxon>Rhodobacterales</taxon>
        <taxon>Paracoccaceae</taxon>
        <taxon>Paracoccus</taxon>
    </lineage>
</organism>
<evidence type="ECO:0000256" key="4">
    <source>
        <dbReference type="ARBA" id="ARBA00022691"/>
    </source>
</evidence>
<reference evidence="8 9" key="1">
    <citation type="journal article" date="2015" name="Stand. Genomic Sci.">
        <title>Genomic Encyclopedia of Bacterial and Archaeal Type Strains, Phase III: the genomes of soil and plant-associated and newly described type strains.</title>
        <authorList>
            <person name="Whitman W.B."/>
            <person name="Woyke T."/>
            <person name="Klenk H.P."/>
            <person name="Zhou Y."/>
            <person name="Lilburn T.G."/>
            <person name="Beck B.J."/>
            <person name="De Vos P."/>
            <person name="Vandamme P."/>
            <person name="Eisen J.A."/>
            <person name="Garrity G."/>
            <person name="Hugenholtz P."/>
            <person name="Kyrpides N.C."/>
        </authorList>
    </citation>
    <scope>NUCLEOTIDE SEQUENCE [LARGE SCALE GENOMIC DNA]</scope>
    <source>
        <strain evidence="8 9">CGMCC 1.5364</strain>
    </source>
</reference>
<dbReference type="Pfam" id="PF01739">
    <property type="entry name" value="CheR"/>
    <property type="match status" value="1"/>
</dbReference>
<dbReference type="InterPro" id="IPR022642">
    <property type="entry name" value="CheR_C"/>
</dbReference>
<keyword evidence="9" id="KW-1185">Reference proteome</keyword>
<feature type="binding site" evidence="6">
    <location>
        <position position="123"/>
    </location>
    <ligand>
        <name>S-adenosyl-L-methionine</name>
        <dbReference type="ChEBI" id="CHEBI:59789"/>
    </ligand>
</feature>
<evidence type="ECO:0000313" key="8">
    <source>
        <dbReference type="EMBL" id="TWI38132.1"/>
    </source>
</evidence>
<feature type="domain" description="CheR-type methyltransferase" evidence="7">
    <location>
        <begin position="13"/>
        <end position="276"/>
    </location>
</feature>
<dbReference type="InterPro" id="IPR022641">
    <property type="entry name" value="CheR_N"/>
</dbReference>
<evidence type="ECO:0000256" key="3">
    <source>
        <dbReference type="ARBA" id="ARBA00022679"/>
    </source>
</evidence>
<dbReference type="SUPFAM" id="SSF47757">
    <property type="entry name" value="Chemotaxis receptor methyltransferase CheR, N-terminal domain"/>
    <property type="match status" value="1"/>
</dbReference>
<feature type="binding site" evidence="6">
    <location>
        <begin position="202"/>
        <end position="203"/>
    </location>
    <ligand>
        <name>S-adenosyl-L-methionine</name>
        <dbReference type="ChEBI" id="CHEBI:59789"/>
    </ligand>
</feature>
<name>A0A562P0W1_9RHOB</name>
<dbReference type="SUPFAM" id="SSF53335">
    <property type="entry name" value="S-adenosyl-L-methionine-dependent methyltransferases"/>
    <property type="match status" value="1"/>
</dbReference>
<dbReference type="InterPro" id="IPR000780">
    <property type="entry name" value="CheR_MeTrfase"/>
</dbReference>
<evidence type="ECO:0000256" key="5">
    <source>
        <dbReference type="PIRNR" id="PIRNR000410"/>
    </source>
</evidence>
<dbReference type="InterPro" id="IPR050903">
    <property type="entry name" value="Bact_Chemotaxis_MeTrfase"/>
</dbReference>
<dbReference type="PIRSF" id="PIRSF000410">
    <property type="entry name" value="CheR"/>
    <property type="match status" value="1"/>
</dbReference>
<keyword evidence="2 5" id="KW-0489">Methyltransferase</keyword>
<comment type="catalytic activity">
    <reaction evidence="1 5">
        <text>L-glutamyl-[protein] + S-adenosyl-L-methionine = [protein]-L-glutamate 5-O-methyl ester + S-adenosyl-L-homocysteine</text>
        <dbReference type="Rhea" id="RHEA:24452"/>
        <dbReference type="Rhea" id="RHEA-COMP:10208"/>
        <dbReference type="Rhea" id="RHEA-COMP:10311"/>
        <dbReference type="ChEBI" id="CHEBI:29973"/>
        <dbReference type="ChEBI" id="CHEBI:57856"/>
        <dbReference type="ChEBI" id="CHEBI:59789"/>
        <dbReference type="ChEBI" id="CHEBI:82795"/>
        <dbReference type="EC" id="2.1.1.80"/>
    </reaction>
</comment>
<comment type="caution">
    <text evidence="8">The sequence shown here is derived from an EMBL/GenBank/DDBJ whole genome shotgun (WGS) entry which is preliminary data.</text>
</comment>
<evidence type="ECO:0000256" key="6">
    <source>
        <dbReference type="PIRSR" id="PIRSR000410-1"/>
    </source>
</evidence>
<dbReference type="RefSeq" id="WP_145395908.1">
    <property type="nucleotide sequence ID" value="NZ_VLKU01000001.1"/>
</dbReference>
<evidence type="ECO:0000259" key="7">
    <source>
        <dbReference type="PROSITE" id="PS50123"/>
    </source>
</evidence>
<dbReference type="Proteomes" id="UP000316225">
    <property type="component" value="Unassembled WGS sequence"/>
</dbReference>
<dbReference type="SMART" id="SM00138">
    <property type="entry name" value="MeTrc"/>
    <property type="match status" value="1"/>
</dbReference>
<dbReference type="Pfam" id="PF03705">
    <property type="entry name" value="CheR_N"/>
    <property type="match status" value="1"/>
</dbReference>
<dbReference type="PANTHER" id="PTHR24422:SF19">
    <property type="entry name" value="CHEMOTAXIS PROTEIN METHYLTRANSFERASE"/>
    <property type="match status" value="1"/>
</dbReference>
<dbReference type="EMBL" id="VLKU01000001">
    <property type="protein sequence ID" value="TWI38132.1"/>
    <property type="molecule type" value="Genomic_DNA"/>
</dbReference>
<gene>
    <name evidence="8" type="ORF">IQ24_00266</name>
</gene>